<gene>
    <name evidence="1" type="ORF">HNP48_004654</name>
</gene>
<sequence>MERYVAFLRGVSPMNCKMPALKRCFEAAGFGDVKTLLSSGNVAFSAEPEIVPILESAAEAAMEEHLGRIFQTIVRPSSFLQGLVARQPFADFTLSAKAKPVITFLRRPYEGEIVLPIEQAQASIFKLERTEVFSAYVPDEKGTALGALLERKFGKAITTRTLETVRKCAAS</sequence>
<dbReference type="SUPFAM" id="SSF160379">
    <property type="entry name" value="SP0830-like"/>
    <property type="match status" value="1"/>
</dbReference>
<dbReference type="PANTHER" id="PTHR36439:SF1">
    <property type="entry name" value="DUF1697 DOMAIN-CONTAINING PROTEIN"/>
    <property type="match status" value="1"/>
</dbReference>
<evidence type="ECO:0000313" key="2">
    <source>
        <dbReference type="Proteomes" id="UP000575083"/>
    </source>
</evidence>
<dbReference type="InterPro" id="IPR012545">
    <property type="entry name" value="DUF1697"/>
</dbReference>
<keyword evidence="2" id="KW-1185">Reference proteome</keyword>
<dbReference type="RefSeq" id="WP_184861498.1">
    <property type="nucleotide sequence ID" value="NZ_JACHLK010000010.1"/>
</dbReference>
<accession>A0A7X0PI40</accession>
<proteinExistence type="predicted"/>
<dbReference type="EMBL" id="JACHLK010000010">
    <property type="protein sequence ID" value="MBB6561952.1"/>
    <property type="molecule type" value="Genomic_DNA"/>
</dbReference>
<dbReference type="PIRSF" id="PIRSF008502">
    <property type="entry name" value="UCP008502"/>
    <property type="match status" value="1"/>
</dbReference>
<name>A0A7X0PI40_9BURK</name>
<organism evidence="1 2">
    <name type="scientific">Acidovorax soli</name>
    <dbReference type="NCBI Taxonomy" id="592050"/>
    <lineage>
        <taxon>Bacteria</taxon>
        <taxon>Pseudomonadati</taxon>
        <taxon>Pseudomonadota</taxon>
        <taxon>Betaproteobacteria</taxon>
        <taxon>Burkholderiales</taxon>
        <taxon>Comamonadaceae</taxon>
        <taxon>Acidovorax</taxon>
    </lineage>
</organism>
<evidence type="ECO:0000313" key="1">
    <source>
        <dbReference type="EMBL" id="MBB6561952.1"/>
    </source>
</evidence>
<dbReference type="PANTHER" id="PTHR36439">
    <property type="entry name" value="BLL4334 PROTEIN"/>
    <property type="match status" value="1"/>
</dbReference>
<protein>
    <submittedName>
        <fullName evidence="1">Uncharacterized protein (DUF1697 family)</fullName>
    </submittedName>
</protein>
<dbReference type="AlphaFoldDB" id="A0A7X0PI40"/>
<dbReference type="Pfam" id="PF08002">
    <property type="entry name" value="DUF1697"/>
    <property type="match status" value="1"/>
</dbReference>
<dbReference type="Gene3D" id="3.30.70.1280">
    <property type="entry name" value="SP0830-like domains"/>
    <property type="match status" value="1"/>
</dbReference>
<reference evidence="1 2" key="1">
    <citation type="submission" date="2020-08" db="EMBL/GenBank/DDBJ databases">
        <title>Functional genomics of gut bacteria from endangered species of beetles.</title>
        <authorList>
            <person name="Carlos-Shanley C."/>
        </authorList>
    </citation>
    <scope>NUCLEOTIDE SEQUENCE [LARGE SCALE GENOMIC DNA]</scope>
    <source>
        <strain evidence="1 2">S00198</strain>
    </source>
</reference>
<dbReference type="Proteomes" id="UP000575083">
    <property type="component" value="Unassembled WGS sequence"/>
</dbReference>
<comment type="caution">
    <text evidence="1">The sequence shown here is derived from an EMBL/GenBank/DDBJ whole genome shotgun (WGS) entry which is preliminary data.</text>
</comment>